<dbReference type="RefSeq" id="WP_026391001.1">
    <property type="nucleotide sequence ID" value="NZ_LR215048.1"/>
</dbReference>
<dbReference type="InterPro" id="IPR036412">
    <property type="entry name" value="HAD-like_sf"/>
</dbReference>
<gene>
    <name evidence="1" type="ORF">NCTC10138_01652</name>
</gene>
<name>A0A449BFN1_HAPAX</name>
<dbReference type="Proteomes" id="UP000289841">
    <property type="component" value="Chromosome"/>
</dbReference>
<dbReference type="OrthoDB" id="399929at2"/>
<dbReference type="GO" id="GO:0016791">
    <property type="term" value="F:phosphatase activity"/>
    <property type="evidence" value="ECO:0007669"/>
    <property type="project" value="TreeGrafter"/>
</dbReference>
<sequence>MHFVASDFDGTLLINNEVKKSDIEAIKEFRKNGNIFSICTGRPINSVLTELKKYQVPFDYIIGVNGAIATNQKIEVMYSHELDSRTVHLIQDILSKHNVKEYMLSNGIDQARIIGEQNINKLDVDVNQVRGYYVDTYNPESAFKLAAQINAELGDDGITAYPNNQYVAIGMSGIHKGHGVDRLTKLIGFNGGIHVIGDDYNDIPMFKRYDSYGIKSGVVDAISFAKNQTNSVSDVLSNLK</sequence>
<dbReference type="STRING" id="1278311.GCA_000428705_01597"/>
<dbReference type="GO" id="GO:0000287">
    <property type="term" value="F:magnesium ion binding"/>
    <property type="evidence" value="ECO:0007669"/>
    <property type="project" value="TreeGrafter"/>
</dbReference>
<evidence type="ECO:0000313" key="2">
    <source>
        <dbReference type="Proteomes" id="UP000289841"/>
    </source>
</evidence>
<dbReference type="GO" id="GO:0005829">
    <property type="term" value="C:cytosol"/>
    <property type="evidence" value="ECO:0007669"/>
    <property type="project" value="TreeGrafter"/>
</dbReference>
<accession>A0A449BFN1</accession>
<proteinExistence type="predicted"/>
<dbReference type="Pfam" id="PF08282">
    <property type="entry name" value="Hydrolase_3"/>
    <property type="match status" value="1"/>
</dbReference>
<dbReference type="Gene3D" id="3.40.50.1000">
    <property type="entry name" value="HAD superfamily/HAD-like"/>
    <property type="match status" value="1"/>
</dbReference>
<dbReference type="Gene3D" id="3.30.1240.10">
    <property type="match status" value="1"/>
</dbReference>
<keyword evidence="2" id="KW-1185">Reference proteome</keyword>
<dbReference type="PANTHER" id="PTHR10000:SF8">
    <property type="entry name" value="HAD SUPERFAMILY HYDROLASE-LIKE, TYPE 3"/>
    <property type="match status" value="1"/>
</dbReference>
<dbReference type="EMBL" id="LR215048">
    <property type="protein sequence ID" value="VEU81254.1"/>
    <property type="molecule type" value="Genomic_DNA"/>
</dbReference>
<dbReference type="InterPro" id="IPR006379">
    <property type="entry name" value="HAD-SF_hydro_IIB"/>
</dbReference>
<dbReference type="NCBIfam" id="TIGR01484">
    <property type="entry name" value="HAD-SF-IIB"/>
    <property type="match status" value="1"/>
</dbReference>
<dbReference type="SUPFAM" id="SSF56784">
    <property type="entry name" value="HAD-like"/>
    <property type="match status" value="1"/>
</dbReference>
<evidence type="ECO:0000313" key="1">
    <source>
        <dbReference type="EMBL" id="VEU81254.1"/>
    </source>
</evidence>
<dbReference type="KEGG" id="aaxa:NCTC10138_01652"/>
<protein>
    <submittedName>
        <fullName evidence="1">Sugar phosphate phosphatase</fullName>
    </submittedName>
</protein>
<dbReference type="PANTHER" id="PTHR10000">
    <property type="entry name" value="PHOSPHOSERINE PHOSPHATASE"/>
    <property type="match status" value="1"/>
</dbReference>
<dbReference type="AlphaFoldDB" id="A0A449BFN1"/>
<reference evidence="1 2" key="1">
    <citation type="submission" date="2019-01" db="EMBL/GenBank/DDBJ databases">
        <authorList>
            <consortium name="Pathogen Informatics"/>
        </authorList>
    </citation>
    <scope>NUCLEOTIDE SEQUENCE [LARGE SCALE GENOMIC DNA]</scope>
    <source>
        <strain evidence="1 2">NCTC10138</strain>
    </source>
</reference>
<organism evidence="1 2">
    <name type="scientific">Haploplasma axanthum</name>
    <name type="common">Acholeplasma axanthum</name>
    <dbReference type="NCBI Taxonomy" id="29552"/>
    <lineage>
        <taxon>Bacteria</taxon>
        <taxon>Bacillati</taxon>
        <taxon>Mycoplasmatota</taxon>
        <taxon>Mollicutes</taxon>
        <taxon>Acholeplasmatales</taxon>
        <taxon>Acholeplasmataceae</taxon>
        <taxon>Haploplasma</taxon>
    </lineage>
</organism>
<dbReference type="InterPro" id="IPR023214">
    <property type="entry name" value="HAD_sf"/>
</dbReference>